<dbReference type="AlphaFoldDB" id="A0A136J3U1"/>
<dbReference type="GO" id="GO:0016301">
    <property type="term" value="F:kinase activity"/>
    <property type="evidence" value="ECO:0007669"/>
    <property type="project" value="UniProtKB-KW"/>
</dbReference>
<dbReference type="InterPro" id="IPR052716">
    <property type="entry name" value="MOSC_domain"/>
</dbReference>
<keyword evidence="3" id="KW-0418">Kinase</keyword>
<dbReference type="PROSITE" id="PS51340">
    <property type="entry name" value="MOSC"/>
    <property type="match status" value="1"/>
</dbReference>
<keyword evidence="3" id="KW-0808">Transferase</keyword>
<dbReference type="InterPro" id="IPR011037">
    <property type="entry name" value="Pyrv_Knase-like_insert_dom_sf"/>
</dbReference>
<feature type="domain" description="MOSC" evidence="2">
    <location>
        <begin position="35"/>
        <end position="230"/>
    </location>
</feature>
<dbReference type="InterPro" id="IPR005302">
    <property type="entry name" value="MoCF_Sase_C"/>
</dbReference>
<reference evidence="4" key="1">
    <citation type="submission" date="2016-02" db="EMBL/GenBank/DDBJ databases">
        <title>Draft genome sequence of Microdochium bolleyi, a fungal endophyte of beachgrass.</title>
        <authorList>
            <consortium name="DOE Joint Genome Institute"/>
            <person name="David A.S."/>
            <person name="May G."/>
            <person name="Haridas S."/>
            <person name="Lim J."/>
            <person name="Wang M."/>
            <person name="Labutti K."/>
            <person name="Lipzen A."/>
            <person name="Barry K."/>
            <person name="Grigoriev I.V."/>
        </authorList>
    </citation>
    <scope>NUCLEOTIDE SEQUENCE [LARGE SCALE GENOMIC DNA]</scope>
    <source>
        <strain evidence="4">J235TASD1</strain>
    </source>
</reference>
<keyword evidence="4" id="KW-1185">Reference proteome</keyword>
<dbReference type="Proteomes" id="UP000070501">
    <property type="component" value="Unassembled WGS sequence"/>
</dbReference>
<keyword evidence="3" id="KW-0670">Pyruvate</keyword>
<dbReference type="PANTHER" id="PTHR36930">
    <property type="entry name" value="METAL-SULFUR CLUSTER BIOSYNTHESIS PROTEINS YUAD-RELATED"/>
    <property type="match status" value="1"/>
</dbReference>
<feature type="region of interest" description="Disordered" evidence="1">
    <location>
        <begin position="117"/>
        <end position="139"/>
    </location>
</feature>
<dbReference type="PANTHER" id="PTHR36930:SF1">
    <property type="entry name" value="MOSC DOMAIN-CONTAINING PROTEIN"/>
    <property type="match status" value="1"/>
</dbReference>
<evidence type="ECO:0000313" key="4">
    <source>
        <dbReference type="Proteomes" id="UP000070501"/>
    </source>
</evidence>
<sequence length="250" mass="26333">MRSSTNASSTTTAAGTFTGTVIALSLSSEHNFSKPNVSSITLLAGLGVAGDCHAGETVQHRSRLHIRPAPTNLRQVHLIPLVTLQERGLKPGEMGENIVTSGLDLLGMPTGTKLLFVGGSADDEGDASNGDNGGKEGPLAAEQRNHIKHPMTHDAMPPVKDDETVPPPPPTIVLTGVRNPCPQIEKFRKGLQETFIVRDADRKIVHRLAGVMAVVEVGGVVKPGMRIEAVVPSTTIAEGENSYNGPLQPV</sequence>
<evidence type="ECO:0000259" key="2">
    <source>
        <dbReference type="PROSITE" id="PS51340"/>
    </source>
</evidence>
<name>A0A136J3U1_9PEZI</name>
<dbReference type="OrthoDB" id="14384at2759"/>
<dbReference type="EMBL" id="KQ964249">
    <property type="protein sequence ID" value="KXJ91871.1"/>
    <property type="molecule type" value="Genomic_DNA"/>
</dbReference>
<accession>A0A136J3U1</accession>
<dbReference type="InParanoid" id="A0A136J3U1"/>
<proteinExistence type="predicted"/>
<dbReference type="SUPFAM" id="SSF50800">
    <property type="entry name" value="PK beta-barrel domain-like"/>
    <property type="match status" value="2"/>
</dbReference>
<evidence type="ECO:0000313" key="3">
    <source>
        <dbReference type="EMBL" id="KXJ91871.1"/>
    </source>
</evidence>
<protein>
    <submittedName>
        <fullName evidence="3">Pyruvate kinase-like protein</fullName>
    </submittedName>
</protein>
<dbReference type="Gene3D" id="2.40.33.20">
    <property type="entry name" value="PK beta-barrel domain-like"/>
    <property type="match status" value="1"/>
</dbReference>
<organism evidence="3 4">
    <name type="scientific">Microdochium bolleyi</name>
    <dbReference type="NCBI Taxonomy" id="196109"/>
    <lineage>
        <taxon>Eukaryota</taxon>
        <taxon>Fungi</taxon>
        <taxon>Dikarya</taxon>
        <taxon>Ascomycota</taxon>
        <taxon>Pezizomycotina</taxon>
        <taxon>Sordariomycetes</taxon>
        <taxon>Xylariomycetidae</taxon>
        <taxon>Xylariales</taxon>
        <taxon>Microdochiaceae</taxon>
        <taxon>Microdochium</taxon>
    </lineage>
</organism>
<dbReference type="GO" id="GO:0030151">
    <property type="term" value="F:molybdenum ion binding"/>
    <property type="evidence" value="ECO:0007669"/>
    <property type="project" value="InterPro"/>
</dbReference>
<evidence type="ECO:0000256" key="1">
    <source>
        <dbReference type="SAM" id="MobiDB-lite"/>
    </source>
</evidence>
<dbReference type="GO" id="GO:0030170">
    <property type="term" value="F:pyridoxal phosphate binding"/>
    <property type="evidence" value="ECO:0007669"/>
    <property type="project" value="InterPro"/>
</dbReference>
<gene>
    <name evidence="3" type="ORF">Micbo1qcDRAFT_161900</name>
</gene>
<dbReference type="STRING" id="196109.A0A136J3U1"/>